<dbReference type="InterPro" id="IPR019757">
    <property type="entry name" value="Pept_S26A_signal_pept_1_Lys-AS"/>
</dbReference>
<comment type="similarity">
    <text evidence="3 9">Belongs to the peptidase S26 family.</text>
</comment>
<dbReference type="EC" id="3.4.21.89" evidence="4 8"/>
<dbReference type="GO" id="GO:0006465">
    <property type="term" value="P:signal peptide processing"/>
    <property type="evidence" value="ECO:0007669"/>
    <property type="project" value="InterPro"/>
</dbReference>
<evidence type="ECO:0000256" key="3">
    <source>
        <dbReference type="ARBA" id="ARBA00009370"/>
    </source>
</evidence>
<organism evidence="11 12">
    <name type="scientific">Paenibacillus pasadenensis</name>
    <dbReference type="NCBI Taxonomy" id="217090"/>
    <lineage>
        <taxon>Bacteria</taxon>
        <taxon>Bacillati</taxon>
        <taxon>Bacillota</taxon>
        <taxon>Bacilli</taxon>
        <taxon>Bacillales</taxon>
        <taxon>Paenibacillaceae</taxon>
        <taxon>Paenibacillus</taxon>
    </lineage>
</organism>
<evidence type="ECO:0000313" key="11">
    <source>
        <dbReference type="EMBL" id="PLT47781.1"/>
    </source>
</evidence>
<dbReference type="InterPro" id="IPR000223">
    <property type="entry name" value="Pept_S26A_signal_pept_1"/>
</dbReference>
<dbReference type="Pfam" id="PF10502">
    <property type="entry name" value="Peptidase_S26"/>
    <property type="match status" value="1"/>
</dbReference>
<evidence type="ECO:0000256" key="9">
    <source>
        <dbReference type="RuleBase" id="RU362042"/>
    </source>
</evidence>
<feature type="domain" description="Peptidase S26" evidence="10">
    <location>
        <begin position="29"/>
        <end position="186"/>
    </location>
</feature>
<dbReference type="PANTHER" id="PTHR43390:SF1">
    <property type="entry name" value="CHLOROPLAST PROCESSING PEPTIDASE"/>
    <property type="match status" value="1"/>
</dbReference>
<reference evidence="11 12" key="1">
    <citation type="submission" date="2017-05" db="EMBL/GenBank/DDBJ databases">
        <title>Functional genome analysis of Paenibacillus pasadenensis strain R16: insights on endophytic life style and antifungal activity.</title>
        <authorList>
            <person name="Passera A."/>
            <person name="Marcolungo L."/>
            <person name="Casati P."/>
            <person name="Brasca M."/>
            <person name="Quaglino F."/>
            <person name="Delledonne M."/>
        </authorList>
    </citation>
    <scope>NUCLEOTIDE SEQUENCE [LARGE SCALE GENOMIC DNA]</scope>
    <source>
        <strain evidence="11 12">R16</strain>
    </source>
</reference>
<comment type="catalytic activity">
    <reaction evidence="1 8">
        <text>Cleavage of hydrophobic, N-terminal signal or leader sequences from secreted and periplasmic proteins.</text>
        <dbReference type="EC" id="3.4.21.89"/>
    </reaction>
</comment>
<evidence type="ECO:0000259" key="10">
    <source>
        <dbReference type="Pfam" id="PF10502"/>
    </source>
</evidence>
<keyword evidence="6 8" id="KW-0378">Hydrolase</keyword>
<dbReference type="GO" id="GO:0004252">
    <property type="term" value="F:serine-type endopeptidase activity"/>
    <property type="evidence" value="ECO:0007669"/>
    <property type="project" value="InterPro"/>
</dbReference>
<evidence type="ECO:0000256" key="4">
    <source>
        <dbReference type="ARBA" id="ARBA00013208"/>
    </source>
</evidence>
<evidence type="ECO:0000256" key="1">
    <source>
        <dbReference type="ARBA" id="ARBA00000677"/>
    </source>
</evidence>
<dbReference type="AlphaFoldDB" id="A0A2N5NBR3"/>
<protein>
    <recommendedName>
        <fullName evidence="4 8">Signal peptidase I</fullName>
        <ecNumber evidence="4 8">3.4.21.89</ecNumber>
    </recommendedName>
</protein>
<accession>A0A2N5NBR3</accession>
<evidence type="ECO:0000256" key="7">
    <source>
        <dbReference type="PIRSR" id="PIRSR600223-1"/>
    </source>
</evidence>
<keyword evidence="12" id="KW-1185">Reference proteome</keyword>
<dbReference type="EMBL" id="NFEZ01000002">
    <property type="protein sequence ID" value="PLT47781.1"/>
    <property type="molecule type" value="Genomic_DNA"/>
</dbReference>
<dbReference type="PANTHER" id="PTHR43390">
    <property type="entry name" value="SIGNAL PEPTIDASE I"/>
    <property type="match status" value="1"/>
</dbReference>
<dbReference type="PROSITE" id="PS00760">
    <property type="entry name" value="SPASE_I_2"/>
    <property type="match status" value="1"/>
</dbReference>
<feature type="active site" evidence="7">
    <location>
        <position position="103"/>
    </location>
</feature>
<dbReference type="SUPFAM" id="SSF51306">
    <property type="entry name" value="LexA/Signal peptidase"/>
    <property type="match status" value="1"/>
</dbReference>
<dbReference type="InterPro" id="IPR019533">
    <property type="entry name" value="Peptidase_S26"/>
</dbReference>
<dbReference type="GO" id="GO:0009003">
    <property type="term" value="F:signal peptidase activity"/>
    <property type="evidence" value="ECO:0007669"/>
    <property type="project" value="UniProtKB-EC"/>
</dbReference>
<comment type="subcellular location">
    <subcellularLocation>
        <location evidence="2">Cell membrane</location>
        <topology evidence="2">Single-pass type II membrane protein</topology>
    </subcellularLocation>
    <subcellularLocation>
        <location evidence="9">Membrane</location>
        <topology evidence="9">Single-pass type II membrane protein</topology>
    </subcellularLocation>
</comment>
<dbReference type="NCBIfam" id="TIGR02227">
    <property type="entry name" value="sigpep_I_bact"/>
    <property type="match status" value="1"/>
</dbReference>
<dbReference type="Gene3D" id="2.10.109.10">
    <property type="entry name" value="Umud Fragment, subunit A"/>
    <property type="match status" value="1"/>
</dbReference>
<evidence type="ECO:0000256" key="2">
    <source>
        <dbReference type="ARBA" id="ARBA00004401"/>
    </source>
</evidence>
<feature type="active site" evidence="7">
    <location>
        <position position="57"/>
    </location>
</feature>
<evidence type="ECO:0000256" key="5">
    <source>
        <dbReference type="ARBA" id="ARBA00022670"/>
    </source>
</evidence>
<dbReference type="PROSITE" id="PS00501">
    <property type="entry name" value="SPASE_I_1"/>
    <property type="match status" value="1"/>
</dbReference>
<gene>
    <name evidence="11" type="ORF">B8V81_0688</name>
</gene>
<evidence type="ECO:0000256" key="6">
    <source>
        <dbReference type="ARBA" id="ARBA00022801"/>
    </source>
</evidence>
<name>A0A2N5NBR3_9BACL</name>
<dbReference type="GO" id="GO:0005886">
    <property type="term" value="C:plasma membrane"/>
    <property type="evidence" value="ECO:0007669"/>
    <property type="project" value="UniProtKB-SubCell"/>
</dbReference>
<sequence length="194" mass="21192">MTEPVAAGLPAEPQPQPRPAARRRELSALLRTAVVVAAVVLFLNRFVLNLSIVEGDSMQPTLHPGDWLLVSRLAGDALPIHLGDVVILRDPRPEDGSPGYLVKRVVGLPGDVVELRQGQLLRNGLPVPELYADRAPALENFQAVQVEPGHYFVLGDNRQWRASRDSRTFGAVDASDITGRAELLLWPLDHAGRL</sequence>
<dbReference type="InterPro" id="IPR019756">
    <property type="entry name" value="Pept_S26A_signal_pept_1_Ser-AS"/>
</dbReference>
<evidence type="ECO:0000256" key="8">
    <source>
        <dbReference type="RuleBase" id="RU003993"/>
    </source>
</evidence>
<dbReference type="PRINTS" id="PR00727">
    <property type="entry name" value="LEADERPTASE"/>
</dbReference>
<dbReference type="RefSeq" id="WP_101807721.1">
    <property type="nucleotide sequence ID" value="NZ_NFEZ01000002.1"/>
</dbReference>
<evidence type="ECO:0000313" key="12">
    <source>
        <dbReference type="Proteomes" id="UP000234789"/>
    </source>
</evidence>
<dbReference type="InterPro" id="IPR036286">
    <property type="entry name" value="LexA/Signal_pep-like_sf"/>
</dbReference>
<proteinExistence type="inferred from homology"/>
<dbReference type="Proteomes" id="UP000234789">
    <property type="component" value="Unassembled WGS sequence"/>
</dbReference>
<comment type="caution">
    <text evidence="11">The sequence shown here is derived from an EMBL/GenBank/DDBJ whole genome shotgun (WGS) entry which is preliminary data.</text>
</comment>
<dbReference type="CDD" id="cd06530">
    <property type="entry name" value="S26_SPase_I"/>
    <property type="match status" value="1"/>
</dbReference>
<keyword evidence="5 8" id="KW-0645">Protease</keyword>